<evidence type="ECO:0000256" key="4">
    <source>
        <dbReference type="ARBA" id="ARBA00022840"/>
    </source>
</evidence>
<evidence type="ECO:0000256" key="6">
    <source>
        <dbReference type="ARBA" id="ARBA00023136"/>
    </source>
</evidence>
<feature type="transmembrane region" description="Helical" evidence="7">
    <location>
        <begin position="164"/>
        <end position="186"/>
    </location>
</feature>
<dbReference type="Gene3D" id="3.40.50.300">
    <property type="entry name" value="P-loop containing nucleotide triphosphate hydrolases"/>
    <property type="match status" value="1"/>
</dbReference>
<dbReference type="InterPro" id="IPR003593">
    <property type="entry name" value="AAA+_ATPase"/>
</dbReference>
<feature type="transmembrane region" description="Helical" evidence="7">
    <location>
        <begin position="136"/>
        <end position="158"/>
    </location>
</feature>
<dbReference type="InterPro" id="IPR011527">
    <property type="entry name" value="ABC1_TM_dom"/>
</dbReference>
<dbReference type="RefSeq" id="WP_386341129.1">
    <property type="nucleotide sequence ID" value="NZ_JBHSFG010000020.1"/>
</dbReference>
<feature type="domain" description="ABC transporter" evidence="8">
    <location>
        <begin position="344"/>
        <end position="577"/>
    </location>
</feature>
<dbReference type="PROSITE" id="PS50929">
    <property type="entry name" value="ABC_TM1F"/>
    <property type="match status" value="1"/>
</dbReference>
<keyword evidence="11" id="KW-1185">Reference proteome</keyword>
<dbReference type="EMBL" id="JBHSFG010000020">
    <property type="protein sequence ID" value="MFC4465275.1"/>
    <property type="molecule type" value="Genomic_DNA"/>
</dbReference>
<reference evidence="11" key="1">
    <citation type="journal article" date="2019" name="Int. J. Syst. Evol. Microbiol.">
        <title>The Global Catalogue of Microorganisms (GCM) 10K type strain sequencing project: providing services to taxonomists for standard genome sequencing and annotation.</title>
        <authorList>
            <consortium name="The Broad Institute Genomics Platform"/>
            <consortium name="The Broad Institute Genome Sequencing Center for Infectious Disease"/>
            <person name="Wu L."/>
            <person name="Ma J."/>
        </authorList>
    </citation>
    <scope>NUCLEOTIDE SEQUENCE [LARGE SCALE GENOMIC DNA]</scope>
    <source>
        <strain evidence="11">DT43</strain>
    </source>
</reference>
<evidence type="ECO:0000256" key="7">
    <source>
        <dbReference type="SAM" id="Phobius"/>
    </source>
</evidence>
<dbReference type="SMART" id="SM00382">
    <property type="entry name" value="AAA"/>
    <property type="match status" value="1"/>
</dbReference>
<comment type="subcellular location">
    <subcellularLocation>
        <location evidence="1">Cell membrane</location>
        <topology evidence="1">Multi-pass membrane protein</topology>
    </subcellularLocation>
</comment>
<evidence type="ECO:0000256" key="2">
    <source>
        <dbReference type="ARBA" id="ARBA00022692"/>
    </source>
</evidence>
<keyword evidence="3" id="KW-0547">Nucleotide-binding</keyword>
<dbReference type="PROSITE" id="PS50893">
    <property type="entry name" value="ABC_TRANSPORTER_2"/>
    <property type="match status" value="1"/>
</dbReference>
<evidence type="ECO:0000256" key="5">
    <source>
        <dbReference type="ARBA" id="ARBA00022989"/>
    </source>
</evidence>
<evidence type="ECO:0000313" key="10">
    <source>
        <dbReference type="EMBL" id="MFC4465275.1"/>
    </source>
</evidence>
<dbReference type="Proteomes" id="UP001596012">
    <property type="component" value="Unassembled WGS sequence"/>
</dbReference>
<feature type="transmembrane region" description="Helical" evidence="7">
    <location>
        <begin position="29"/>
        <end position="50"/>
    </location>
</feature>
<dbReference type="Gene3D" id="1.20.1560.10">
    <property type="entry name" value="ABC transporter type 1, transmembrane domain"/>
    <property type="match status" value="1"/>
</dbReference>
<keyword evidence="5 7" id="KW-1133">Transmembrane helix</keyword>
<dbReference type="PROSITE" id="PS00211">
    <property type="entry name" value="ABC_TRANSPORTER_1"/>
    <property type="match status" value="1"/>
</dbReference>
<feature type="transmembrane region" description="Helical" evidence="7">
    <location>
        <begin position="62"/>
        <end position="89"/>
    </location>
</feature>
<evidence type="ECO:0000313" key="11">
    <source>
        <dbReference type="Proteomes" id="UP001596012"/>
    </source>
</evidence>
<dbReference type="GO" id="GO:0005524">
    <property type="term" value="F:ATP binding"/>
    <property type="evidence" value="ECO:0007669"/>
    <property type="project" value="UniProtKB-KW"/>
</dbReference>
<dbReference type="CDD" id="cd18551">
    <property type="entry name" value="ABC_6TM_LmrA_like"/>
    <property type="match status" value="1"/>
</dbReference>
<sequence length="593" mass="63074">MVVDRTVTAPEDRRLRLGADLVSGHRLQLGASALLALLSTAATVAVPLMVRDLVEALSGSRGLLWPVTLMALVAIGGALAATISGFLLARIGEKMILRLRARVMDHALRLPMREVRVQGEGNLVARITSDAMMLRSIVDVGAIQLPLAAITVVFTLVVMSVLDWVLVLITIGSFALAGAAIGFVIVRVRRSIIAQQTALGELAQRFTATLAALPTIKAYRAESRAAGSLGEDAAELTESTLVSARLQSLIGPVMGLGQQIALVSIILGGGARMAADDLSMPDFTAFLLYLLQLVGPVAFVASGIGQLQAGLAARARFDELLAIPQETDGGTTSGLVPDRDAPAVEFGEVSFAYDDEPILTGVSFRAPQRGLTALVGHSGAGKSTVLTLVERFLHPESGSIRVLGHDVHAWPLDQLRKRVAYVDQSFTLLEGTVRDNLLLGCDKAPDDAALLEALEAVSLREVVLQLPAGLETVLGRATDLSGGQRQRLALARVLLTDADIVLLDEPTSQLDSINEHRLRDMVDELAKTRCVIVVAHRLSTVQHADHVLVMEAGGVLDSGTHGELLSRCAQYEDLVRSQQWTAPDEQLLSQAPA</sequence>
<evidence type="ECO:0000259" key="8">
    <source>
        <dbReference type="PROSITE" id="PS50893"/>
    </source>
</evidence>
<keyword evidence="2 7" id="KW-0812">Transmembrane</keyword>
<dbReference type="Pfam" id="PF00005">
    <property type="entry name" value="ABC_tran"/>
    <property type="match status" value="1"/>
</dbReference>
<dbReference type="Pfam" id="PF00664">
    <property type="entry name" value="ABC_membrane"/>
    <property type="match status" value="1"/>
</dbReference>
<dbReference type="PANTHER" id="PTHR43394">
    <property type="entry name" value="ATP-DEPENDENT PERMEASE MDL1, MITOCHONDRIAL"/>
    <property type="match status" value="1"/>
</dbReference>
<comment type="caution">
    <text evidence="10">The sequence shown here is derived from an EMBL/GenBank/DDBJ whole genome shotgun (WGS) entry which is preliminary data.</text>
</comment>
<dbReference type="InterPro" id="IPR036640">
    <property type="entry name" value="ABC1_TM_sf"/>
</dbReference>
<dbReference type="InterPro" id="IPR039421">
    <property type="entry name" value="Type_1_exporter"/>
</dbReference>
<name>A0ABV8YLZ7_9ACTN</name>
<evidence type="ECO:0000256" key="1">
    <source>
        <dbReference type="ARBA" id="ARBA00004651"/>
    </source>
</evidence>
<keyword evidence="6 7" id="KW-0472">Membrane</keyword>
<dbReference type="InterPro" id="IPR017871">
    <property type="entry name" value="ABC_transporter-like_CS"/>
</dbReference>
<feature type="transmembrane region" description="Helical" evidence="7">
    <location>
        <begin position="283"/>
        <end position="304"/>
    </location>
</feature>
<organism evidence="10 11">
    <name type="scientific">Streptomyces xiangluensis</name>
    <dbReference type="NCBI Taxonomy" id="2665720"/>
    <lineage>
        <taxon>Bacteria</taxon>
        <taxon>Bacillati</taxon>
        <taxon>Actinomycetota</taxon>
        <taxon>Actinomycetes</taxon>
        <taxon>Kitasatosporales</taxon>
        <taxon>Streptomycetaceae</taxon>
        <taxon>Streptomyces</taxon>
    </lineage>
</organism>
<accession>A0ABV8YLZ7</accession>
<evidence type="ECO:0000259" key="9">
    <source>
        <dbReference type="PROSITE" id="PS50929"/>
    </source>
</evidence>
<dbReference type="InterPro" id="IPR003439">
    <property type="entry name" value="ABC_transporter-like_ATP-bd"/>
</dbReference>
<protein>
    <submittedName>
        <fullName evidence="10">ABC transporter ATP-binding protein</fullName>
    </submittedName>
</protein>
<feature type="transmembrane region" description="Helical" evidence="7">
    <location>
        <begin position="249"/>
        <end position="271"/>
    </location>
</feature>
<feature type="domain" description="ABC transmembrane type-1" evidence="9">
    <location>
        <begin position="31"/>
        <end position="309"/>
    </location>
</feature>
<gene>
    <name evidence="10" type="ORF">ACFPH6_12115</name>
</gene>
<keyword evidence="4 10" id="KW-0067">ATP-binding</keyword>
<dbReference type="SUPFAM" id="SSF52540">
    <property type="entry name" value="P-loop containing nucleoside triphosphate hydrolases"/>
    <property type="match status" value="1"/>
</dbReference>
<evidence type="ECO:0000256" key="3">
    <source>
        <dbReference type="ARBA" id="ARBA00022741"/>
    </source>
</evidence>
<dbReference type="InterPro" id="IPR027417">
    <property type="entry name" value="P-loop_NTPase"/>
</dbReference>
<dbReference type="SUPFAM" id="SSF90123">
    <property type="entry name" value="ABC transporter transmembrane region"/>
    <property type="match status" value="1"/>
</dbReference>
<dbReference type="PANTHER" id="PTHR43394:SF1">
    <property type="entry name" value="ATP-BINDING CASSETTE SUB-FAMILY B MEMBER 10, MITOCHONDRIAL"/>
    <property type="match status" value="1"/>
</dbReference>
<proteinExistence type="predicted"/>